<feature type="region of interest" description="Disordered" evidence="1">
    <location>
        <begin position="205"/>
        <end position="257"/>
    </location>
</feature>
<proteinExistence type="predicted"/>
<evidence type="ECO:0008006" key="5">
    <source>
        <dbReference type="Google" id="ProtNLM"/>
    </source>
</evidence>
<dbReference type="Proteomes" id="UP000198873">
    <property type="component" value="Unassembled WGS sequence"/>
</dbReference>
<accession>A0A1I6P828</accession>
<feature type="compositionally biased region" description="Low complexity" evidence="1">
    <location>
        <begin position="30"/>
        <end position="51"/>
    </location>
</feature>
<feature type="signal peptide" evidence="2">
    <location>
        <begin position="1"/>
        <end position="31"/>
    </location>
</feature>
<sequence length="257" mass="26611">MHPTATPQKALRALAWAAVPALLIAGCSSPASDSGADGNDDGAAAEGSESAPEPEPVRFADLPSPCAVIGEDTIDDIVPKADPKGGSALTSNDTSLSGTCLWSGLKEYQYRSLTVSLRRFESDLSLGSGDERAQGFIAQQVEEITGDGANSDIAQEDLAGTGDSAITIAYNAEKDIDDDTQDFRQQRVVVRTGNVVVTVDYAATGLEGDDMPGAKGVRERAETAAAEAVERLDATAQEDGGDADEESGADTDKKDDA</sequence>
<protein>
    <recommendedName>
        <fullName evidence="5">DUF3558 domain-containing protein</fullName>
    </recommendedName>
</protein>
<dbReference type="STRING" id="1176198.SAMN05444716_101336"/>
<dbReference type="RefSeq" id="WP_019431863.1">
    <property type="nucleotide sequence ID" value="NZ_FPAB01000001.1"/>
</dbReference>
<feature type="region of interest" description="Disordered" evidence="1">
    <location>
        <begin position="30"/>
        <end position="62"/>
    </location>
</feature>
<organism evidence="3 4">
    <name type="scientific">Streptomyces harbinensis</name>
    <dbReference type="NCBI Taxonomy" id="1176198"/>
    <lineage>
        <taxon>Bacteria</taxon>
        <taxon>Bacillati</taxon>
        <taxon>Actinomycetota</taxon>
        <taxon>Actinomycetes</taxon>
        <taxon>Kitasatosporales</taxon>
        <taxon>Streptomycetaceae</taxon>
        <taxon>Streptomyces</taxon>
    </lineage>
</organism>
<dbReference type="AlphaFoldDB" id="A0A1I6P828"/>
<reference evidence="4" key="1">
    <citation type="submission" date="2016-10" db="EMBL/GenBank/DDBJ databases">
        <authorList>
            <person name="Varghese N."/>
            <person name="Submissions S."/>
        </authorList>
    </citation>
    <scope>NUCLEOTIDE SEQUENCE [LARGE SCALE GENOMIC DNA]</scope>
    <source>
        <strain evidence="4">CGMCC 4.7047</strain>
    </source>
</reference>
<evidence type="ECO:0000313" key="4">
    <source>
        <dbReference type="Proteomes" id="UP000198873"/>
    </source>
</evidence>
<gene>
    <name evidence="3" type="ORF">SAMN05444716_101336</name>
</gene>
<feature type="compositionally biased region" description="Acidic residues" evidence="1">
    <location>
        <begin position="239"/>
        <end position="249"/>
    </location>
</feature>
<evidence type="ECO:0000313" key="3">
    <source>
        <dbReference type="EMBL" id="SFS36341.1"/>
    </source>
</evidence>
<evidence type="ECO:0000256" key="2">
    <source>
        <dbReference type="SAM" id="SignalP"/>
    </source>
</evidence>
<feature type="chain" id="PRO_5039143518" description="DUF3558 domain-containing protein" evidence="2">
    <location>
        <begin position="32"/>
        <end position="257"/>
    </location>
</feature>
<dbReference type="EMBL" id="FPAB01000001">
    <property type="protein sequence ID" value="SFS36341.1"/>
    <property type="molecule type" value="Genomic_DNA"/>
</dbReference>
<keyword evidence="2" id="KW-0732">Signal</keyword>
<feature type="compositionally biased region" description="Basic and acidic residues" evidence="1">
    <location>
        <begin position="216"/>
        <end position="233"/>
    </location>
</feature>
<name>A0A1I6P828_9ACTN</name>
<keyword evidence="4" id="KW-1185">Reference proteome</keyword>
<evidence type="ECO:0000256" key="1">
    <source>
        <dbReference type="SAM" id="MobiDB-lite"/>
    </source>
</evidence>